<gene>
    <name evidence="2" type="ORF">GJ744_011078</name>
</gene>
<feature type="compositionally biased region" description="Low complexity" evidence="1">
    <location>
        <begin position="107"/>
        <end position="116"/>
    </location>
</feature>
<evidence type="ECO:0000256" key="1">
    <source>
        <dbReference type="SAM" id="MobiDB-lite"/>
    </source>
</evidence>
<dbReference type="Proteomes" id="UP000606974">
    <property type="component" value="Unassembled WGS sequence"/>
</dbReference>
<feature type="compositionally biased region" description="Polar residues" evidence="1">
    <location>
        <begin position="14"/>
        <end position="24"/>
    </location>
</feature>
<feature type="region of interest" description="Disordered" evidence="1">
    <location>
        <begin position="107"/>
        <end position="126"/>
    </location>
</feature>
<accession>A0A8H7AH70</accession>
<dbReference type="EMBL" id="JAACFV010000077">
    <property type="protein sequence ID" value="KAF7506947.1"/>
    <property type="molecule type" value="Genomic_DNA"/>
</dbReference>
<evidence type="ECO:0000313" key="2">
    <source>
        <dbReference type="EMBL" id="KAF7506947.1"/>
    </source>
</evidence>
<feature type="region of interest" description="Disordered" evidence="1">
    <location>
        <begin position="1"/>
        <end position="28"/>
    </location>
</feature>
<protein>
    <submittedName>
        <fullName evidence="2">Uncharacterized protein</fullName>
    </submittedName>
</protein>
<name>A0A8H7AH70_9EURO</name>
<dbReference type="AlphaFoldDB" id="A0A8H7AH70"/>
<organism evidence="2 3">
    <name type="scientific">Endocarpon pusillum</name>
    <dbReference type="NCBI Taxonomy" id="364733"/>
    <lineage>
        <taxon>Eukaryota</taxon>
        <taxon>Fungi</taxon>
        <taxon>Dikarya</taxon>
        <taxon>Ascomycota</taxon>
        <taxon>Pezizomycotina</taxon>
        <taxon>Eurotiomycetes</taxon>
        <taxon>Chaetothyriomycetidae</taxon>
        <taxon>Verrucariales</taxon>
        <taxon>Verrucariaceae</taxon>
        <taxon>Endocarpon</taxon>
    </lineage>
</organism>
<reference evidence="2" key="1">
    <citation type="submission" date="2020-02" db="EMBL/GenBank/DDBJ databases">
        <authorList>
            <person name="Palmer J.M."/>
        </authorList>
    </citation>
    <scope>NUCLEOTIDE SEQUENCE</scope>
    <source>
        <strain evidence="2">EPUS1.4</strain>
        <tissue evidence="2">Thallus</tissue>
    </source>
</reference>
<comment type="caution">
    <text evidence="2">The sequence shown here is derived from an EMBL/GenBank/DDBJ whole genome shotgun (WGS) entry which is preliminary data.</text>
</comment>
<sequence length="138" mass="15605">MPFGPSLVAKKSSYDQATPQQLDPQQKVRASRKRRVAALFCRAARAAYLLKRDVSDELFQGIETINDPRLIYQRLNDPIAIMDVLSYQPHSEESSPFPYNEFLSTSKSWTPSSSNSAFRQSSIPSQDKPLDGATFFWA</sequence>
<keyword evidence="3" id="KW-1185">Reference proteome</keyword>
<dbReference type="OrthoDB" id="7755869at2759"/>
<proteinExistence type="predicted"/>
<evidence type="ECO:0000313" key="3">
    <source>
        <dbReference type="Proteomes" id="UP000606974"/>
    </source>
</evidence>